<evidence type="ECO:0000256" key="1">
    <source>
        <dbReference type="ARBA" id="ARBA00004236"/>
    </source>
</evidence>
<dbReference type="Proteomes" id="UP000294902">
    <property type="component" value="Unassembled WGS sequence"/>
</dbReference>
<evidence type="ECO:0000256" key="2">
    <source>
        <dbReference type="ARBA" id="ARBA00022475"/>
    </source>
</evidence>
<keyword evidence="8" id="KW-1185">Reference proteome</keyword>
<evidence type="ECO:0000313" key="8">
    <source>
        <dbReference type="Proteomes" id="UP000294902"/>
    </source>
</evidence>
<feature type="transmembrane region" description="Helical" evidence="6">
    <location>
        <begin position="6"/>
        <end position="29"/>
    </location>
</feature>
<dbReference type="RefSeq" id="WP_132251911.1">
    <property type="nucleotide sequence ID" value="NZ_SMAL01000004.1"/>
</dbReference>
<sequence length="107" mass="12135">MNVIIDALWVTIIGMAIVFTILIIIAIIISQFKHVYKLTTRASNKKSDVPVVKEEPIKAIERENVDDLELVAVITAAIASSLNTTSDQLQVRSIRRVNEKRSKWQYQ</sequence>
<keyword evidence="3 6" id="KW-0812">Transmembrane</keyword>
<evidence type="ECO:0000313" key="7">
    <source>
        <dbReference type="EMBL" id="TCT15009.1"/>
    </source>
</evidence>
<gene>
    <name evidence="7" type="ORF">EDC18_104159</name>
</gene>
<name>A0A4R3MKS5_9FIRM</name>
<dbReference type="InterPro" id="IPR005899">
    <property type="entry name" value="Na_pump_deCOase"/>
</dbReference>
<reference evidence="7 8" key="1">
    <citation type="submission" date="2019-03" db="EMBL/GenBank/DDBJ databases">
        <title>Genomic Encyclopedia of Type Strains, Phase IV (KMG-IV): sequencing the most valuable type-strain genomes for metagenomic binning, comparative biology and taxonomic classification.</title>
        <authorList>
            <person name="Goeker M."/>
        </authorList>
    </citation>
    <scope>NUCLEOTIDE SEQUENCE [LARGE SCALE GENOMIC DNA]</scope>
    <source>
        <strain evidence="7 8">DSM 24629</strain>
    </source>
</reference>
<dbReference type="OrthoDB" id="2068273at2"/>
<comment type="subcellular location">
    <subcellularLocation>
        <location evidence="1">Cell membrane</location>
    </subcellularLocation>
</comment>
<organism evidence="7 8">
    <name type="scientific">Natranaerovirga pectinivora</name>
    <dbReference type="NCBI Taxonomy" id="682400"/>
    <lineage>
        <taxon>Bacteria</taxon>
        <taxon>Bacillati</taxon>
        <taxon>Bacillota</taxon>
        <taxon>Clostridia</taxon>
        <taxon>Lachnospirales</taxon>
        <taxon>Natranaerovirgaceae</taxon>
        <taxon>Natranaerovirga</taxon>
    </lineage>
</organism>
<dbReference type="GO" id="GO:0036376">
    <property type="term" value="P:sodium ion export across plasma membrane"/>
    <property type="evidence" value="ECO:0007669"/>
    <property type="project" value="InterPro"/>
</dbReference>
<dbReference type="EMBL" id="SMAL01000004">
    <property type="protein sequence ID" value="TCT15009.1"/>
    <property type="molecule type" value="Genomic_DNA"/>
</dbReference>
<dbReference type="NCBIfam" id="TIGR01195">
    <property type="entry name" value="oadG_fam"/>
    <property type="match status" value="1"/>
</dbReference>
<dbReference type="AlphaFoldDB" id="A0A4R3MKS5"/>
<evidence type="ECO:0000256" key="3">
    <source>
        <dbReference type="ARBA" id="ARBA00022692"/>
    </source>
</evidence>
<evidence type="ECO:0000256" key="5">
    <source>
        <dbReference type="ARBA" id="ARBA00023136"/>
    </source>
</evidence>
<dbReference type="GO" id="GO:0005886">
    <property type="term" value="C:plasma membrane"/>
    <property type="evidence" value="ECO:0007669"/>
    <property type="project" value="UniProtKB-SubCell"/>
</dbReference>
<accession>A0A4R3MKS5</accession>
<evidence type="ECO:0000256" key="4">
    <source>
        <dbReference type="ARBA" id="ARBA00022989"/>
    </source>
</evidence>
<evidence type="ECO:0000256" key="6">
    <source>
        <dbReference type="SAM" id="Phobius"/>
    </source>
</evidence>
<proteinExistence type="predicted"/>
<keyword evidence="2" id="KW-1003">Cell membrane</keyword>
<comment type="caution">
    <text evidence="7">The sequence shown here is derived from an EMBL/GenBank/DDBJ whole genome shotgun (WGS) entry which is preliminary data.</text>
</comment>
<protein>
    <submittedName>
        <fullName evidence="7">Sodium pump decarboxylase gamma subunit</fullName>
    </submittedName>
</protein>
<dbReference type="Pfam" id="PF04277">
    <property type="entry name" value="OAD_gamma"/>
    <property type="match status" value="1"/>
</dbReference>
<keyword evidence="5 6" id="KW-0472">Membrane</keyword>
<dbReference type="GO" id="GO:0015081">
    <property type="term" value="F:sodium ion transmembrane transporter activity"/>
    <property type="evidence" value="ECO:0007669"/>
    <property type="project" value="InterPro"/>
</dbReference>
<keyword evidence="4 6" id="KW-1133">Transmembrane helix</keyword>